<dbReference type="NCBIfam" id="TIGR03157">
    <property type="entry name" value="cas_Csc2"/>
    <property type="match status" value="1"/>
</dbReference>
<dbReference type="Pfam" id="PF18320">
    <property type="entry name" value="Csc2"/>
    <property type="match status" value="1"/>
</dbReference>
<dbReference type="RefSeq" id="WP_097019331.1">
    <property type="nucleotide sequence ID" value="NZ_OBDZ01000036.1"/>
</dbReference>
<accession>A0A285IAQ1</accession>
<sequence>MDLKFNNIESLLKVGEESQLGNSPVVTIVGMKRTVGNFLPVSHDGEGNETYVDKVEGLLGKKDGVRAEFIARKQEGIERRGHINLIRNKINEFVKEDTYKDNKKVKQFIKADDFNKQWKVLFGNECIIPQSLCIACPNCSLFGGWNSNSGKKNFSRVRSFDTYSIQTDDDCIVNDEAINGMKIGNQVAEDSSKATSSNFHYYETVKAGVYFPFIVMIERATLFDVASYLKAIRWADNHGYGKYSARNGKFQTRIWAIGNGHPKFSVLDILEQAKEIDEIKVDNFKELIKFEGNSIYENSEIEELEDKFEGEFKKYFDELIK</sequence>
<dbReference type="EMBL" id="OBDZ01000036">
    <property type="protein sequence ID" value="SNY44867.1"/>
    <property type="molecule type" value="Genomic_DNA"/>
</dbReference>
<dbReference type="OrthoDB" id="1720576at2"/>
<dbReference type="AlphaFoldDB" id="A0A285IAQ1"/>
<name>A0A285IAQ1_9FIRM</name>
<dbReference type="InterPro" id="IPR017574">
    <property type="entry name" value="CRISPR-assoc_prot_Cas7/Csc2"/>
</dbReference>
<keyword evidence="2" id="KW-1185">Reference proteome</keyword>
<proteinExistence type="predicted"/>
<organism evidence="1 2">
    <name type="scientific">Orenia metallireducens</name>
    <dbReference type="NCBI Taxonomy" id="1413210"/>
    <lineage>
        <taxon>Bacteria</taxon>
        <taxon>Bacillati</taxon>
        <taxon>Bacillota</taxon>
        <taxon>Clostridia</taxon>
        <taxon>Halanaerobiales</taxon>
        <taxon>Halobacteroidaceae</taxon>
        <taxon>Orenia</taxon>
    </lineage>
</organism>
<evidence type="ECO:0000313" key="1">
    <source>
        <dbReference type="EMBL" id="SNY44867.1"/>
    </source>
</evidence>
<dbReference type="Proteomes" id="UP000219573">
    <property type="component" value="Unassembled WGS sequence"/>
</dbReference>
<protein>
    <submittedName>
        <fullName evidence="1">CRISPR type I-D/CYANO-associated protein Csc2</fullName>
    </submittedName>
</protein>
<reference evidence="2" key="1">
    <citation type="submission" date="2017-09" db="EMBL/GenBank/DDBJ databases">
        <authorList>
            <person name="Varghese N."/>
            <person name="Submissions S."/>
        </authorList>
    </citation>
    <scope>NUCLEOTIDE SEQUENCE [LARGE SCALE GENOMIC DNA]</scope>
    <source>
        <strain evidence="2">MSL47</strain>
    </source>
</reference>
<gene>
    <name evidence="1" type="ORF">SAMN06265827_1366</name>
</gene>
<evidence type="ECO:0000313" key="2">
    <source>
        <dbReference type="Proteomes" id="UP000219573"/>
    </source>
</evidence>